<feature type="domain" description="PTS EIIC type-1" evidence="20">
    <location>
        <begin position="101"/>
        <end position="459"/>
    </location>
</feature>
<feature type="transmembrane region" description="Helical" evidence="17">
    <location>
        <begin position="244"/>
        <end position="264"/>
    </location>
</feature>
<dbReference type="Pfam" id="PF02378">
    <property type="entry name" value="PTS_EIIC"/>
    <property type="match status" value="1"/>
</dbReference>
<dbReference type="PROSITE" id="PS51093">
    <property type="entry name" value="PTS_EIIA_TYPE_1"/>
    <property type="match status" value="1"/>
</dbReference>
<evidence type="ECO:0000259" key="19">
    <source>
        <dbReference type="PROSITE" id="PS51098"/>
    </source>
</evidence>
<keyword evidence="7 17" id="KW-0812">Transmembrane</keyword>
<evidence type="ECO:0000256" key="15">
    <source>
        <dbReference type="ARBA" id="ARBA00081008"/>
    </source>
</evidence>
<dbReference type="InterPro" id="IPR011297">
    <property type="entry name" value="PTS_IIABC_b_glu"/>
</dbReference>
<feature type="domain" description="PTS EIIA type-1" evidence="18">
    <location>
        <begin position="483"/>
        <end position="587"/>
    </location>
</feature>
<evidence type="ECO:0000259" key="20">
    <source>
        <dbReference type="PROSITE" id="PS51103"/>
    </source>
</evidence>
<protein>
    <recommendedName>
        <fullName evidence="14">PTS system sucrose-specific EIIBCA component</fullName>
        <ecNumber evidence="11">2.7.1.211</ecNumber>
    </recommendedName>
    <alternativeName>
        <fullName evidence="15">EIIBCA-Scr</fullName>
    </alternativeName>
</protein>
<dbReference type="InterPro" id="IPR001996">
    <property type="entry name" value="PTS_IIB_1"/>
</dbReference>
<dbReference type="EMBL" id="FIGH01000015">
    <property type="protein sequence ID" value="CYU90819.1"/>
    <property type="molecule type" value="Genomic_DNA"/>
</dbReference>
<keyword evidence="8" id="KW-0418">Kinase</keyword>
<keyword evidence="6" id="KW-0598">Phosphotransferase system</keyword>
<evidence type="ECO:0000256" key="16">
    <source>
        <dbReference type="PROSITE-ProRule" id="PRU00421"/>
    </source>
</evidence>
<dbReference type="PANTHER" id="PTHR30175:SF1">
    <property type="entry name" value="PTS SYSTEM ARBUTIN-, CELLOBIOSE-, AND SALICIN-SPECIFIC EIIBC COMPONENT-RELATED"/>
    <property type="match status" value="1"/>
</dbReference>
<feature type="transmembrane region" description="Helical" evidence="17">
    <location>
        <begin position="205"/>
        <end position="224"/>
    </location>
</feature>
<dbReference type="Pfam" id="PF00358">
    <property type="entry name" value="PTS_EIIA_1"/>
    <property type="match status" value="1"/>
</dbReference>
<dbReference type="CDD" id="cd00212">
    <property type="entry name" value="PTS_IIB_glc"/>
    <property type="match status" value="1"/>
</dbReference>
<evidence type="ECO:0000313" key="23">
    <source>
        <dbReference type="Proteomes" id="UP000072353"/>
    </source>
</evidence>
<evidence type="ECO:0000313" key="24">
    <source>
        <dbReference type="Proteomes" id="UP000074664"/>
    </source>
</evidence>
<dbReference type="EC" id="2.7.1.211" evidence="11"/>
<feature type="transmembrane region" description="Helical" evidence="17">
    <location>
        <begin position="349"/>
        <end position="371"/>
    </location>
</feature>
<evidence type="ECO:0000256" key="3">
    <source>
        <dbReference type="ARBA" id="ARBA00022475"/>
    </source>
</evidence>
<feature type="domain" description="PTS EIIB type-1" evidence="19">
    <location>
        <begin position="4"/>
        <end position="86"/>
    </location>
</feature>
<evidence type="ECO:0000256" key="10">
    <source>
        <dbReference type="ARBA" id="ARBA00023136"/>
    </source>
</evidence>
<feature type="transmembrane region" description="Helical" evidence="17">
    <location>
        <begin position="378"/>
        <end position="402"/>
    </location>
</feature>
<dbReference type="GO" id="GO:0005886">
    <property type="term" value="C:plasma membrane"/>
    <property type="evidence" value="ECO:0007669"/>
    <property type="project" value="UniProtKB-SubCell"/>
</dbReference>
<dbReference type="SUPFAM" id="SSF55604">
    <property type="entry name" value="Glucose permease domain IIB"/>
    <property type="match status" value="1"/>
</dbReference>
<keyword evidence="2" id="KW-0813">Transport</keyword>
<feature type="transmembrane region" description="Helical" evidence="17">
    <location>
        <begin position="168"/>
        <end position="185"/>
    </location>
</feature>
<dbReference type="GO" id="GO:0008982">
    <property type="term" value="F:protein-N(PI)-phosphohistidine-sugar phosphotransferase activity"/>
    <property type="evidence" value="ECO:0007669"/>
    <property type="project" value="InterPro"/>
</dbReference>
<dbReference type="InterPro" id="IPR050558">
    <property type="entry name" value="PTS_Sugar-Specific_Components"/>
</dbReference>
<evidence type="ECO:0000256" key="13">
    <source>
        <dbReference type="ARBA" id="ARBA00048931"/>
    </source>
</evidence>
<evidence type="ECO:0000256" key="14">
    <source>
        <dbReference type="ARBA" id="ARBA00074554"/>
    </source>
</evidence>
<dbReference type="SUPFAM" id="SSF51261">
    <property type="entry name" value="Duplicated hybrid motif"/>
    <property type="match status" value="1"/>
</dbReference>
<dbReference type="GO" id="GO:0090589">
    <property type="term" value="F:protein-phosphocysteine-trehalose phosphotransferase system transporter activity"/>
    <property type="evidence" value="ECO:0007669"/>
    <property type="project" value="TreeGrafter"/>
</dbReference>
<reference evidence="23 24" key="1">
    <citation type="submission" date="2016-02" db="EMBL/GenBank/DDBJ databases">
        <authorList>
            <consortium name="Pathogen Informatics"/>
        </authorList>
    </citation>
    <scope>NUCLEOTIDE SEQUENCE [LARGE SCALE GENOMIC DNA]</scope>
    <source>
        <strain evidence="21 24">LSS30</strain>
        <strain evidence="22 23">SS975</strain>
    </source>
</reference>
<proteinExistence type="predicted"/>
<dbReference type="GO" id="GO:0009401">
    <property type="term" value="P:phosphoenolpyruvate-dependent sugar phosphotransferase system"/>
    <property type="evidence" value="ECO:0007669"/>
    <property type="project" value="UniProtKB-KW"/>
</dbReference>
<organism evidence="21 24">
    <name type="scientific">Streptococcus suis</name>
    <dbReference type="NCBI Taxonomy" id="1307"/>
    <lineage>
        <taxon>Bacteria</taxon>
        <taxon>Bacillati</taxon>
        <taxon>Bacillota</taxon>
        <taxon>Bacilli</taxon>
        <taxon>Lactobacillales</taxon>
        <taxon>Streptococcaceae</taxon>
        <taxon>Streptococcus</taxon>
    </lineage>
</organism>
<evidence type="ECO:0000256" key="12">
    <source>
        <dbReference type="ARBA" id="ARBA00045139"/>
    </source>
</evidence>
<evidence type="ECO:0000256" key="1">
    <source>
        <dbReference type="ARBA" id="ARBA00004651"/>
    </source>
</evidence>
<dbReference type="NCBIfam" id="TIGR01995">
    <property type="entry name" value="PTS-II-ABC-beta"/>
    <property type="match status" value="1"/>
</dbReference>
<dbReference type="FunFam" id="3.30.1360.60:FF:000001">
    <property type="entry name" value="PTS system glucose-specific IIBC component PtsG"/>
    <property type="match status" value="1"/>
</dbReference>
<dbReference type="InterPro" id="IPR013013">
    <property type="entry name" value="PTS_EIIC_1"/>
</dbReference>
<dbReference type="Proteomes" id="UP000072353">
    <property type="component" value="Unassembled WGS sequence"/>
</dbReference>
<evidence type="ECO:0000256" key="17">
    <source>
        <dbReference type="SAM" id="Phobius"/>
    </source>
</evidence>
<comment type="caution">
    <text evidence="21">The sequence shown here is derived from an EMBL/GenBank/DDBJ whole genome shotgun (WGS) entry which is preliminary data.</text>
</comment>
<keyword evidence="10 17" id="KW-0472">Membrane</keyword>
<dbReference type="Proteomes" id="UP000074664">
    <property type="component" value="Unassembled WGS sequence"/>
</dbReference>
<evidence type="ECO:0000313" key="21">
    <source>
        <dbReference type="EMBL" id="CYU90819.1"/>
    </source>
</evidence>
<dbReference type="GO" id="GO:0016301">
    <property type="term" value="F:kinase activity"/>
    <property type="evidence" value="ECO:0007669"/>
    <property type="project" value="UniProtKB-KW"/>
</dbReference>
<comment type="subcellular location">
    <subcellularLocation>
        <location evidence="1">Cell membrane</location>
        <topology evidence="1">Multi-pass membrane protein</topology>
    </subcellularLocation>
</comment>
<dbReference type="Gene3D" id="2.70.70.10">
    <property type="entry name" value="Glucose Permease (Domain IIA)"/>
    <property type="match status" value="1"/>
</dbReference>
<dbReference type="EMBL" id="FILL01000022">
    <property type="protein sequence ID" value="CYX84048.1"/>
    <property type="molecule type" value="Genomic_DNA"/>
</dbReference>
<name>A0A0Z8E541_STRSU</name>
<dbReference type="NCBIfam" id="TIGR00830">
    <property type="entry name" value="PTBA"/>
    <property type="match status" value="1"/>
</dbReference>
<evidence type="ECO:0000256" key="9">
    <source>
        <dbReference type="ARBA" id="ARBA00022989"/>
    </source>
</evidence>
<dbReference type="InterPro" id="IPR018113">
    <property type="entry name" value="PTrfase_EIIB_Cys"/>
</dbReference>
<dbReference type="InterPro" id="IPR001127">
    <property type="entry name" value="PTS_EIIA_1_perm"/>
</dbReference>
<keyword evidence="4" id="KW-0762">Sugar transport</keyword>
<feature type="transmembrane region" description="Helical" evidence="17">
    <location>
        <begin position="307"/>
        <end position="329"/>
    </location>
</feature>
<dbReference type="InterPro" id="IPR036878">
    <property type="entry name" value="Glu_permease_IIB"/>
</dbReference>
<feature type="transmembrane region" description="Helical" evidence="17">
    <location>
        <begin position="276"/>
        <end position="295"/>
    </location>
</feature>
<dbReference type="PANTHER" id="PTHR30175">
    <property type="entry name" value="PHOSPHOTRANSFERASE SYSTEM TRANSPORT PROTEIN"/>
    <property type="match status" value="1"/>
</dbReference>
<evidence type="ECO:0000256" key="6">
    <source>
        <dbReference type="ARBA" id="ARBA00022683"/>
    </source>
</evidence>
<evidence type="ECO:0000256" key="2">
    <source>
        <dbReference type="ARBA" id="ARBA00022448"/>
    </source>
</evidence>
<feature type="active site" description="Phosphocysteine intermediate; for EIIB activity" evidence="16">
    <location>
        <position position="26"/>
    </location>
</feature>
<keyword evidence="5" id="KW-0808">Transferase</keyword>
<comment type="catalytic activity">
    <reaction evidence="13">
        <text>N(pros)-phospho-L-histidyl-[protein](out) + sucrose = sucrose 6(G)-phosphate(in) + L-histidyl-[protein]</text>
        <dbReference type="Rhea" id="RHEA:49236"/>
        <dbReference type="Rhea" id="RHEA-COMP:9745"/>
        <dbReference type="Rhea" id="RHEA-COMP:9746"/>
        <dbReference type="ChEBI" id="CHEBI:17992"/>
        <dbReference type="ChEBI" id="CHEBI:29979"/>
        <dbReference type="ChEBI" id="CHEBI:64837"/>
        <dbReference type="ChEBI" id="CHEBI:91002"/>
        <dbReference type="EC" id="2.7.1.211"/>
    </reaction>
</comment>
<evidence type="ECO:0000256" key="11">
    <source>
        <dbReference type="ARBA" id="ARBA00044053"/>
    </source>
</evidence>
<dbReference type="PROSITE" id="PS00371">
    <property type="entry name" value="PTS_EIIA_TYPE_1_HIS"/>
    <property type="match status" value="1"/>
</dbReference>
<evidence type="ECO:0000256" key="5">
    <source>
        <dbReference type="ARBA" id="ARBA00022679"/>
    </source>
</evidence>
<dbReference type="Gene3D" id="3.30.1360.60">
    <property type="entry name" value="Glucose permease domain IIB"/>
    <property type="match status" value="1"/>
</dbReference>
<dbReference type="Pfam" id="PF00367">
    <property type="entry name" value="PTS_EIIB"/>
    <property type="match status" value="1"/>
</dbReference>
<dbReference type="PROSITE" id="PS51098">
    <property type="entry name" value="PTS_EIIB_TYPE_1"/>
    <property type="match status" value="1"/>
</dbReference>
<accession>A0A0Z8E541</accession>
<dbReference type="FunFam" id="2.70.70.10:FF:000001">
    <property type="entry name" value="PTS system glucose-specific IIA component"/>
    <property type="match status" value="1"/>
</dbReference>
<evidence type="ECO:0000256" key="4">
    <source>
        <dbReference type="ARBA" id="ARBA00022597"/>
    </source>
</evidence>
<dbReference type="InterPro" id="IPR003352">
    <property type="entry name" value="PTS_EIIC"/>
</dbReference>
<dbReference type="GO" id="GO:0015771">
    <property type="term" value="P:trehalose transport"/>
    <property type="evidence" value="ECO:0007669"/>
    <property type="project" value="TreeGrafter"/>
</dbReference>
<feature type="transmembrane region" description="Helical" evidence="17">
    <location>
        <begin position="110"/>
        <end position="133"/>
    </location>
</feature>
<keyword evidence="9 17" id="KW-1133">Transmembrane helix</keyword>
<dbReference type="PROSITE" id="PS51103">
    <property type="entry name" value="PTS_EIIC_TYPE_1"/>
    <property type="match status" value="1"/>
</dbReference>
<feature type="transmembrane region" description="Helical" evidence="17">
    <location>
        <begin position="139"/>
        <end position="161"/>
    </location>
</feature>
<dbReference type="RefSeq" id="WP_044679633.1">
    <property type="nucleotide sequence ID" value="NZ_CEDH01000050.1"/>
</dbReference>
<evidence type="ECO:0000256" key="8">
    <source>
        <dbReference type="ARBA" id="ARBA00022777"/>
    </source>
</evidence>
<dbReference type="InterPro" id="IPR011055">
    <property type="entry name" value="Dup_hybrid_motif"/>
</dbReference>
<evidence type="ECO:0000256" key="7">
    <source>
        <dbReference type="ARBA" id="ARBA00022692"/>
    </source>
</evidence>
<feature type="transmembrane region" description="Helical" evidence="17">
    <location>
        <begin position="422"/>
        <end position="443"/>
    </location>
</feature>
<comment type="function">
    <text evidence="12">The phosphoenolpyruvate-dependent sugar phosphotransferase system (sugar PTS), a major carbohydrate active transport system, catalyzes the phosphorylation of incoming sugar substrates concomitantly with their translocation across the cell membrane. This system is involved in sucrose transport.</text>
</comment>
<evidence type="ECO:0000313" key="22">
    <source>
        <dbReference type="EMBL" id="CYX84048.1"/>
    </source>
</evidence>
<sequence>MKYKNTALAILEAVGGEKNVLRATHCVTRLRLELKDENIVSDERVKSISGVLGIMKKNGQYQIILGNDVANYYKEFTALGKFDSDSVQQVKKVNVLEQVIEYIAGSMTPLIPAMLGGGMIKVLVIVLPMLGLLKADSQSISFLAFFGDAPYYFMPIFLAYSASQKLKVTPALAMSVAGILLHPNFVQMVSSGDPLHFLGAPVTPASYGSSVIPILIMVWLMKYIEAVFNKVTPAVTKSFLQPTLVLLVSGFIALVLVGPLGVIVGEGLSQLVEQMHGVAGWLTLAVLGAIMPFIVMTGMHWAFAPIFLAASIATPDVLILPAMLGSNLAQGAASMAVAFKSKNSNTKQIAFAAGFSALFAGVTEPALYGVTLKYKKPLYAAMIGGGLAGLFVGLTGVKAYLFAVPSLIALPQFIYSEAASNITNAMIAAAISIIVTFILAYFLGIDGETSTVNLEKVAPGISSRKNVFSPLSGQILPLEKVNDATFSKKMLGEGVAIIPKDGKVYAPFDGAVTSLFPTKHAIGLTSDEGVELLIHFGLETVELKGRGFVSHVSDGEKVEKGQLMLEVDVEMLVAEGYDIVTPVVVTNTQEYLDVLLLSTKEEVNYADDLLAVL</sequence>
<dbReference type="AlphaFoldDB" id="A0A0Z8E541"/>
<keyword evidence="3" id="KW-1003">Cell membrane</keyword>
<evidence type="ECO:0000259" key="18">
    <source>
        <dbReference type="PROSITE" id="PS51093"/>
    </source>
</evidence>
<gene>
    <name evidence="21" type="primary">bglF</name>
    <name evidence="21" type="ORF">ERS132392_02223</name>
    <name evidence="22" type="ORF">ERS132521_01953</name>
</gene>
<dbReference type="PROSITE" id="PS01035">
    <property type="entry name" value="PTS_EIIB_TYPE_1_CYS"/>
    <property type="match status" value="1"/>
</dbReference>